<evidence type="ECO:0000313" key="4">
    <source>
        <dbReference type="EMBL" id="PTB42962.1"/>
    </source>
</evidence>
<dbReference type="AlphaFoldDB" id="A0A2T3ZDS5"/>
<evidence type="ECO:0000256" key="1">
    <source>
        <dbReference type="SAM" id="MobiDB-lite"/>
    </source>
</evidence>
<keyword evidence="2" id="KW-0812">Transmembrane</keyword>
<feature type="compositionally biased region" description="Polar residues" evidence="1">
    <location>
        <begin position="662"/>
        <end position="675"/>
    </location>
</feature>
<organism evidence="4 5">
    <name type="scientific">Trichoderma asperellum (strain ATCC 204424 / CBS 433.97 / NBRC 101777)</name>
    <dbReference type="NCBI Taxonomy" id="1042311"/>
    <lineage>
        <taxon>Eukaryota</taxon>
        <taxon>Fungi</taxon>
        <taxon>Dikarya</taxon>
        <taxon>Ascomycota</taxon>
        <taxon>Pezizomycotina</taxon>
        <taxon>Sordariomycetes</taxon>
        <taxon>Hypocreomycetidae</taxon>
        <taxon>Hypocreales</taxon>
        <taxon>Hypocreaceae</taxon>
        <taxon>Trichoderma</taxon>
    </lineage>
</organism>
<dbReference type="SUPFAM" id="SSF117281">
    <property type="entry name" value="Kelch motif"/>
    <property type="match status" value="1"/>
</dbReference>
<evidence type="ECO:0000313" key="5">
    <source>
        <dbReference type="Proteomes" id="UP000240493"/>
    </source>
</evidence>
<feature type="compositionally biased region" description="Basic and acidic residues" evidence="1">
    <location>
        <begin position="722"/>
        <end position="736"/>
    </location>
</feature>
<keyword evidence="2" id="KW-1133">Transmembrane helix</keyword>
<accession>A0A2T3ZDS5</accession>
<dbReference type="InterPro" id="IPR015915">
    <property type="entry name" value="Kelch-typ_b-propeller"/>
</dbReference>
<sequence length="778" mass="84241">MKSVLLAFFLHPIQAQLTDWVADQINTTICTWEEPRAAIIQDKIFLDGGDISWLPGLKNGSYGQLASSGNVPGILFTYNLSYAFTPNTNVTGLLLQDPLSKILGGNSQANEDSPNYVDGALLANDAEFWFYGGQPELLIKPYPTKSSVLGYEAYQYGVLSSGFKPGYIANRLLPDDVSQYVTFGGAARAPSENLAWYFSGATSESNGLIPKGSDNTDSPTKISNYLITLNMTDQLFETWSNKSLPPDIKGRASPEVVWVPVGVQGILVALGGVVFPEYANVTRVSQNPKASESQSPKFMQTIDIYDVASKTWYTQPTTGGPSTRARGCAVVATASDSSSFNIYYYGGYDGIHLKDPFYDDVWVLSLPSFTWTQINNGTDSHARAGHKCFTPYPDQLMIIGGYPPLTGTSSNPKCLEGGPVAMFNLTSGEWMDSYDPTKFGDYGVPEKVQAAIGGNAAGGATATKPTPSGWANATLGKVFATPYQKKIAKYWPYPAAQTANPPAEPAPKPASKSSGLPSWVGPVLGVILGLIALTCIIVLFCLWRRRKSLKNRSSTNTSEEAGMRILSWIRGQPPSHKAATETTEEVPISPDMREYLHPSYTPSASASVPPQHHEMDDTQLVELPDNTTRAELQDTGLSPMDVRERYSHWFPGGRTDDALPSPTRSSLQSTSNIISPLNKDRNSDISHIAGSSGFPSPPILETDEGDKKSLMATPEAATTSSREQRDESARTSEGHEFVVSPPTAEENAGDDYLTAKKPSSSGTPTTRKSVFQEHHDDD</sequence>
<reference evidence="4 5" key="1">
    <citation type="submission" date="2016-07" db="EMBL/GenBank/DDBJ databases">
        <title>Multiple horizontal gene transfer events from other fungi enriched the ability of initially mycotrophic Trichoderma (Ascomycota) to feed on dead plant biomass.</title>
        <authorList>
            <consortium name="DOE Joint Genome Institute"/>
            <person name="Aerts A."/>
            <person name="Atanasova L."/>
            <person name="Chenthamara K."/>
            <person name="Zhang J."/>
            <person name="Grujic M."/>
            <person name="Henrissat B."/>
            <person name="Kuo A."/>
            <person name="Salamov A."/>
            <person name="Lipzen A."/>
            <person name="Labutti K."/>
            <person name="Barry K."/>
            <person name="Miao Y."/>
            <person name="Rahimi M.J."/>
            <person name="Shen Q."/>
            <person name="Grigoriev I.V."/>
            <person name="Kubicek C.P."/>
            <person name="Druzhinina I.S."/>
        </authorList>
    </citation>
    <scope>NUCLEOTIDE SEQUENCE [LARGE SCALE GENOMIC DNA]</scope>
    <source>
        <strain evidence="4 5">CBS 433.97</strain>
    </source>
</reference>
<dbReference type="STRING" id="1042311.A0A2T3ZDS5"/>
<name>A0A2T3ZDS5_TRIA4</name>
<keyword evidence="5" id="KW-1185">Reference proteome</keyword>
<evidence type="ECO:0000256" key="2">
    <source>
        <dbReference type="SAM" id="Phobius"/>
    </source>
</evidence>
<gene>
    <name evidence="4" type="ORF">M441DRAFT_135594</name>
</gene>
<feature type="transmembrane region" description="Helical" evidence="2">
    <location>
        <begin position="519"/>
        <end position="543"/>
    </location>
</feature>
<dbReference type="PANTHER" id="PTHR23244">
    <property type="entry name" value="KELCH REPEAT DOMAIN"/>
    <property type="match status" value="1"/>
</dbReference>
<dbReference type="EMBL" id="KZ679259">
    <property type="protein sequence ID" value="PTB42962.1"/>
    <property type="molecule type" value="Genomic_DNA"/>
</dbReference>
<feature type="region of interest" description="Disordered" evidence="1">
    <location>
        <begin position="647"/>
        <end position="778"/>
    </location>
</feature>
<feature type="compositionally biased region" description="Polar residues" evidence="1">
    <location>
        <begin position="757"/>
        <end position="769"/>
    </location>
</feature>
<dbReference type="OrthoDB" id="10251809at2759"/>
<evidence type="ECO:0000256" key="3">
    <source>
        <dbReference type="SAM" id="SignalP"/>
    </source>
</evidence>
<dbReference type="Gene3D" id="2.120.10.80">
    <property type="entry name" value="Kelch-type beta propeller"/>
    <property type="match status" value="1"/>
</dbReference>
<proteinExistence type="predicted"/>
<dbReference type="Proteomes" id="UP000240493">
    <property type="component" value="Unassembled WGS sequence"/>
</dbReference>
<keyword evidence="3" id="KW-0732">Signal</keyword>
<protein>
    <submittedName>
        <fullName evidence="4">Uncharacterized protein</fullName>
    </submittedName>
</protein>
<keyword evidence="2" id="KW-0472">Membrane</keyword>
<feature type="chain" id="PRO_5015622618" evidence="3">
    <location>
        <begin position="16"/>
        <end position="778"/>
    </location>
</feature>
<feature type="signal peptide" evidence="3">
    <location>
        <begin position="1"/>
        <end position="15"/>
    </location>
</feature>
<dbReference type="PANTHER" id="PTHR23244:SF471">
    <property type="entry name" value="GUANINE NUCLEOTIDE-BINDING PROTEIN SUBUNIT BETA 1-RELATED"/>
    <property type="match status" value="1"/>
</dbReference>